<organism evidence="1 2">
    <name type="scientific">Flavobacterium aquaticum</name>
    <dbReference type="NCBI Taxonomy" id="1236486"/>
    <lineage>
        <taxon>Bacteria</taxon>
        <taxon>Pseudomonadati</taxon>
        <taxon>Bacteroidota</taxon>
        <taxon>Flavobacteriia</taxon>
        <taxon>Flavobacteriales</taxon>
        <taxon>Flavobacteriaceae</taxon>
        <taxon>Flavobacterium</taxon>
    </lineage>
</organism>
<proteinExistence type="predicted"/>
<gene>
    <name evidence="1" type="ORF">B0I03_103358</name>
</gene>
<protein>
    <submittedName>
        <fullName evidence="1">Uncharacterized protein</fullName>
    </submittedName>
</protein>
<comment type="caution">
    <text evidence="1">The sequence shown here is derived from an EMBL/GenBank/DDBJ whole genome shotgun (WGS) entry which is preliminary data.</text>
</comment>
<dbReference type="AlphaFoldDB" id="A0A327YSG1"/>
<dbReference type="Proteomes" id="UP000249620">
    <property type="component" value="Unassembled WGS sequence"/>
</dbReference>
<dbReference type="EMBL" id="QLMI01000003">
    <property type="protein sequence ID" value="RAK23890.1"/>
    <property type="molecule type" value="Genomic_DNA"/>
</dbReference>
<name>A0A327YSG1_9FLAO</name>
<evidence type="ECO:0000313" key="1">
    <source>
        <dbReference type="EMBL" id="RAK23890.1"/>
    </source>
</evidence>
<accession>A0A327YSG1</accession>
<reference evidence="1 2" key="1">
    <citation type="submission" date="2018-06" db="EMBL/GenBank/DDBJ databases">
        <title>Genomic Encyclopedia of Type Strains, Phase III (KMG-III): the genomes of soil and plant-associated and newly described type strains.</title>
        <authorList>
            <person name="Whitman W."/>
        </authorList>
    </citation>
    <scope>NUCLEOTIDE SEQUENCE [LARGE SCALE GENOMIC DNA]</scope>
    <source>
        <strain evidence="1 2">CGMCC 1.12398</strain>
    </source>
</reference>
<evidence type="ECO:0000313" key="2">
    <source>
        <dbReference type="Proteomes" id="UP000249620"/>
    </source>
</evidence>
<keyword evidence="2" id="KW-1185">Reference proteome</keyword>
<sequence>MKKQIFLTNYLLIVNINIMKKICLIISFLSSVIAFSQDKVKNLEVVKGTFQLEILKMDVEPVSITSELLEKIDDLRKDSELVYLQIDDKRRIKIFSRQDLISGKNKNIEDYVVVNSFTTNTK</sequence>